<dbReference type="RefSeq" id="WP_394839391.1">
    <property type="nucleotide sequence ID" value="NZ_CP089929.1"/>
</dbReference>
<sequence>MKSKSRFAITLAIASILSTMALATTAPDASALPTRDQCIKACMDKQEGAVKKCMGGDCRKDCPPEDKKPSEACSTCMKPCLMPRIKDMNDCVQKCPS</sequence>
<keyword evidence="1" id="KW-0732">Signal</keyword>
<gene>
    <name evidence="2" type="ORF">LVJ94_21120</name>
</gene>
<name>A0ABZ2LIR5_9BACT</name>
<keyword evidence="3" id="KW-1185">Reference proteome</keyword>
<feature type="signal peptide" evidence="1">
    <location>
        <begin position="1"/>
        <end position="23"/>
    </location>
</feature>
<accession>A0ABZ2LIR5</accession>
<evidence type="ECO:0000313" key="3">
    <source>
        <dbReference type="Proteomes" id="UP001374803"/>
    </source>
</evidence>
<dbReference type="Proteomes" id="UP001374803">
    <property type="component" value="Chromosome"/>
</dbReference>
<feature type="chain" id="PRO_5045977871" evidence="1">
    <location>
        <begin position="24"/>
        <end position="97"/>
    </location>
</feature>
<evidence type="ECO:0000313" key="2">
    <source>
        <dbReference type="EMBL" id="WXB09718.1"/>
    </source>
</evidence>
<protein>
    <submittedName>
        <fullName evidence="2">Uncharacterized protein</fullName>
    </submittedName>
</protein>
<organism evidence="2 3">
    <name type="scientific">Pendulispora rubella</name>
    <dbReference type="NCBI Taxonomy" id="2741070"/>
    <lineage>
        <taxon>Bacteria</taxon>
        <taxon>Pseudomonadati</taxon>
        <taxon>Myxococcota</taxon>
        <taxon>Myxococcia</taxon>
        <taxon>Myxococcales</taxon>
        <taxon>Sorangiineae</taxon>
        <taxon>Pendulisporaceae</taxon>
        <taxon>Pendulispora</taxon>
    </lineage>
</organism>
<proteinExistence type="predicted"/>
<evidence type="ECO:0000256" key="1">
    <source>
        <dbReference type="SAM" id="SignalP"/>
    </source>
</evidence>
<reference evidence="2" key="1">
    <citation type="submission" date="2021-12" db="EMBL/GenBank/DDBJ databases">
        <title>Discovery of the Pendulisporaceae a myxobacterial family with distinct sporulation behavior and unique specialized metabolism.</title>
        <authorList>
            <person name="Garcia R."/>
            <person name="Popoff A."/>
            <person name="Bader C.D."/>
            <person name="Loehr J."/>
            <person name="Walesch S."/>
            <person name="Walt C."/>
            <person name="Boldt J."/>
            <person name="Bunk B."/>
            <person name="Haeckl F.J.F.P.J."/>
            <person name="Gunesch A.P."/>
            <person name="Birkelbach J."/>
            <person name="Nuebel U."/>
            <person name="Pietschmann T."/>
            <person name="Bach T."/>
            <person name="Mueller R."/>
        </authorList>
    </citation>
    <scope>NUCLEOTIDE SEQUENCE</scope>
    <source>
        <strain evidence="2">MSr11367</strain>
    </source>
</reference>
<dbReference type="EMBL" id="CP089983">
    <property type="protein sequence ID" value="WXB09718.1"/>
    <property type="molecule type" value="Genomic_DNA"/>
</dbReference>